<dbReference type="EMBL" id="CP000544">
    <property type="protein sequence ID" value="ABM61310.1"/>
    <property type="molecule type" value="Genomic_DNA"/>
</dbReference>
<keyword evidence="4" id="KW-0732">Signal</keyword>
<evidence type="ECO:0000256" key="5">
    <source>
        <dbReference type="ARBA" id="ARBA00022764"/>
    </source>
</evidence>
<dbReference type="Proteomes" id="UP000000647">
    <property type="component" value="Chromosome"/>
</dbReference>
<name>A1WUE8_HALHL</name>
<dbReference type="Pfam" id="PF13144">
    <property type="entry name" value="ChapFlgA"/>
    <property type="match status" value="1"/>
</dbReference>
<dbReference type="InterPro" id="IPR017585">
    <property type="entry name" value="SAF_FlgA"/>
</dbReference>
<dbReference type="Gene3D" id="3.90.1210.10">
    <property type="entry name" value="Antifreeze-like/N-acetylneuraminic acid synthase C-terminal domain"/>
    <property type="match status" value="1"/>
</dbReference>
<keyword evidence="5" id="KW-0574">Periplasm</keyword>
<evidence type="ECO:0000259" key="8">
    <source>
        <dbReference type="SMART" id="SM00858"/>
    </source>
</evidence>
<dbReference type="HOGENOM" id="CLU_070510_4_0_6"/>
<proteinExistence type="inferred from homology"/>
<dbReference type="STRING" id="349124.Hhal_0523"/>
<dbReference type="PANTHER" id="PTHR36307:SF1">
    <property type="entry name" value="FLAGELLA BASAL BODY P-RING FORMATION PROTEIN FLGA"/>
    <property type="match status" value="1"/>
</dbReference>
<dbReference type="KEGG" id="hha:Hhal_0523"/>
<protein>
    <recommendedName>
        <fullName evidence="3">Flagella basal body P-ring formation protein FlgA</fullName>
    </recommendedName>
</protein>
<evidence type="ECO:0000313" key="9">
    <source>
        <dbReference type="EMBL" id="ABM61310.1"/>
    </source>
</evidence>
<dbReference type="InterPro" id="IPR039246">
    <property type="entry name" value="Flagellar_FlgA"/>
</dbReference>
<evidence type="ECO:0000256" key="4">
    <source>
        <dbReference type="ARBA" id="ARBA00022729"/>
    </source>
</evidence>
<dbReference type="NCBIfam" id="TIGR03170">
    <property type="entry name" value="flgA_cterm"/>
    <property type="match status" value="1"/>
</dbReference>
<dbReference type="Gene3D" id="2.30.30.760">
    <property type="match status" value="1"/>
</dbReference>
<evidence type="ECO:0000256" key="1">
    <source>
        <dbReference type="ARBA" id="ARBA00004418"/>
    </source>
</evidence>
<accession>A1WUE8</accession>
<dbReference type="OrthoDB" id="1669037at2"/>
<comment type="subcellular location">
    <subcellularLocation>
        <location evidence="1">Periplasm</location>
    </subcellularLocation>
</comment>
<dbReference type="SMART" id="SM00858">
    <property type="entry name" value="SAF"/>
    <property type="match status" value="1"/>
</dbReference>
<evidence type="ECO:0000256" key="2">
    <source>
        <dbReference type="ARBA" id="ARBA00010474"/>
    </source>
</evidence>
<comment type="similarity">
    <text evidence="2">Belongs to the FlgA family.</text>
</comment>
<comment type="function">
    <text evidence="6">Involved in the assembly process of the P-ring formation. It may associate with FlgF on the rod constituting a structure essential for the P-ring assembly or may act as a modulator protein for the P-ring assembly.</text>
</comment>
<evidence type="ECO:0000313" key="10">
    <source>
        <dbReference type="Proteomes" id="UP000000647"/>
    </source>
</evidence>
<dbReference type="Pfam" id="PF17656">
    <property type="entry name" value="ChapFlgA_N"/>
    <property type="match status" value="1"/>
</dbReference>
<dbReference type="GO" id="GO:0042597">
    <property type="term" value="C:periplasmic space"/>
    <property type="evidence" value="ECO:0007669"/>
    <property type="project" value="UniProtKB-SubCell"/>
</dbReference>
<dbReference type="eggNOG" id="COG1261">
    <property type="taxonomic scope" value="Bacteria"/>
</dbReference>
<feature type="domain" description="SAF" evidence="8">
    <location>
        <begin position="136"/>
        <end position="198"/>
    </location>
</feature>
<dbReference type="PANTHER" id="PTHR36307">
    <property type="entry name" value="FLAGELLA BASAL BODY P-RING FORMATION PROTEIN FLGA"/>
    <property type="match status" value="1"/>
</dbReference>
<organism evidence="9 10">
    <name type="scientific">Halorhodospira halophila (strain DSM 244 / SL1)</name>
    <name type="common">Ectothiorhodospira halophila (strain DSM 244 / SL1)</name>
    <dbReference type="NCBI Taxonomy" id="349124"/>
    <lineage>
        <taxon>Bacteria</taxon>
        <taxon>Pseudomonadati</taxon>
        <taxon>Pseudomonadota</taxon>
        <taxon>Gammaproteobacteria</taxon>
        <taxon>Chromatiales</taxon>
        <taxon>Ectothiorhodospiraceae</taxon>
        <taxon>Halorhodospira</taxon>
    </lineage>
</organism>
<dbReference type="InterPro" id="IPR041231">
    <property type="entry name" value="FlgA_N"/>
</dbReference>
<sequence>MEVAPETMNQPAGTAHARRPRGGVPPSPGWRLGVVLLALSLWTPAATVEANTQSPDAIREAAESFLREELIGEYDEVAVEARGVDQRLNLRACDEGDLEAFIPRGRSPQQTSTVGVSCGGEAPWTVYVRMETTLKTEMVVATRNLRRGQRVSAGDLRTATRDARRIRGEFYRDPAPLIGQAVRRSLREGAAITGNHVQPPRLVERNDRVTITAGNGGAIQISSRGRALEHGQEGERIRVENLDSGREIQARVVGEGQVRVGD</sequence>
<dbReference type="InterPro" id="IPR013974">
    <property type="entry name" value="SAF"/>
</dbReference>
<reference evidence="10" key="1">
    <citation type="submission" date="2006-12" db="EMBL/GenBank/DDBJ databases">
        <title>Complete sequence of Halorhodospira halophila SL1.</title>
        <authorList>
            <consortium name="US DOE Joint Genome Institute"/>
            <person name="Copeland A."/>
            <person name="Lucas S."/>
            <person name="Lapidus A."/>
            <person name="Barry K."/>
            <person name="Detter J.C."/>
            <person name="Glavina del Rio T."/>
            <person name="Hammon N."/>
            <person name="Israni S."/>
            <person name="Dalin E."/>
            <person name="Tice H."/>
            <person name="Pitluck S."/>
            <person name="Saunders E."/>
            <person name="Brettin T."/>
            <person name="Bruce D."/>
            <person name="Han C."/>
            <person name="Tapia R."/>
            <person name="Schmutz J."/>
            <person name="Larimer F."/>
            <person name="Land M."/>
            <person name="Hauser L."/>
            <person name="Kyrpides N."/>
            <person name="Mikhailova N."/>
            <person name="Hoff W."/>
            <person name="Richardson P."/>
        </authorList>
    </citation>
    <scope>NUCLEOTIDE SEQUENCE [LARGE SCALE GENOMIC DNA]</scope>
    <source>
        <strain evidence="10">DSM 244 / SL1</strain>
    </source>
</reference>
<keyword evidence="10" id="KW-1185">Reference proteome</keyword>
<reference evidence="9 10" key="2">
    <citation type="journal article" date="2013" name="Stand. Genomic Sci.">
        <title>Complete genome sequence of Halorhodospira halophila SL1.</title>
        <authorList>
            <person name="Challacombe J.F."/>
            <person name="Majid S."/>
            <person name="Deole R."/>
            <person name="Brettin T.S."/>
            <person name="Bruce D."/>
            <person name="Delano S.F."/>
            <person name="Detter J.C."/>
            <person name="Gleasner C.D."/>
            <person name="Han C.S."/>
            <person name="Misra M."/>
            <person name="Reitenga K.G."/>
            <person name="Mikhailova N."/>
            <person name="Woyke T."/>
            <person name="Pitluck S."/>
            <person name="Nolan M."/>
            <person name="Land M.L."/>
            <person name="Saunders E."/>
            <person name="Tapia R."/>
            <person name="Lapidus A."/>
            <person name="Ivanova N."/>
            <person name="Hoff W.D."/>
        </authorList>
    </citation>
    <scope>NUCLEOTIDE SEQUENCE [LARGE SCALE GENOMIC DNA]</scope>
    <source>
        <strain evidence="10">DSM 244 / SL1</strain>
    </source>
</reference>
<dbReference type="AlphaFoldDB" id="A1WUE8"/>
<gene>
    <name evidence="9" type="ordered locus">Hhal_0523</name>
</gene>
<dbReference type="GO" id="GO:0044780">
    <property type="term" value="P:bacterial-type flagellum assembly"/>
    <property type="evidence" value="ECO:0007669"/>
    <property type="project" value="InterPro"/>
</dbReference>
<dbReference type="CDD" id="cd11614">
    <property type="entry name" value="SAF_CpaB_FlgA_like"/>
    <property type="match status" value="1"/>
</dbReference>
<evidence type="ECO:0000256" key="3">
    <source>
        <dbReference type="ARBA" id="ARBA00014754"/>
    </source>
</evidence>
<feature type="region of interest" description="Disordered" evidence="7">
    <location>
        <begin position="1"/>
        <end position="25"/>
    </location>
</feature>
<evidence type="ECO:0000256" key="6">
    <source>
        <dbReference type="ARBA" id="ARBA00025643"/>
    </source>
</evidence>
<evidence type="ECO:0000256" key="7">
    <source>
        <dbReference type="SAM" id="MobiDB-lite"/>
    </source>
</evidence>